<reference evidence="1" key="1">
    <citation type="journal article" date="2022" name="bioRxiv">
        <title>Sequencing and chromosome-scale assembly of the giantPleurodeles waltlgenome.</title>
        <authorList>
            <person name="Brown T."/>
            <person name="Elewa A."/>
            <person name="Iarovenko S."/>
            <person name="Subramanian E."/>
            <person name="Araus A.J."/>
            <person name="Petzold A."/>
            <person name="Susuki M."/>
            <person name="Suzuki K.-i.T."/>
            <person name="Hayashi T."/>
            <person name="Toyoda A."/>
            <person name="Oliveira C."/>
            <person name="Osipova E."/>
            <person name="Leigh N.D."/>
            <person name="Simon A."/>
            <person name="Yun M.H."/>
        </authorList>
    </citation>
    <scope>NUCLEOTIDE SEQUENCE</scope>
    <source>
        <strain evidence="1">20211129_DDA</strain>
        <tissue evidence="1">Liver</tissue>
    </source>
</reference>
<organism evidence="1 2">
    <name type="scientific">Pleurodeles waltl</name>
    <name type="common">Iberian ribbed newt</name>
    <dbReference type="NCBI Taxonomy" id="8319"/>
    <lineage>
        <taxon>Eukaryota</taxon>
        <taxon>Metazoa</taxon>
        <taxon>Chordata</taxon>
        <taxon>Craniata</taxon>
        <taxon>Vertebrata</taxon>
        <taxon>Euteleostomi</taxon>
        <taxon>Amphibia</taxon>
        <taxon>Batrachia</taxon>
        <taxon>Caudata</taxon>
        <taxon>Salamandroidea</taxon>
        <taxon>Salamandridae</taxon>
        <taxon>Pleurodelinae</taxon>
        <taxon>Pleurodeles</taxon>
    </lineage>
</organism>
<comment type="caution">
    <text evidence="1">The sequence shown here is derived from an EMBL/GenBank/DDBJ whole genome shotgun (WGS) entry which is preliminary data.</text>
</comment>
<protein>
    <submittedName>
        <fullName evidence="1">Uncharacterized protein</fullName>
    </submittedName>
</protein>
<gene>
    <name evidence="1" type="ORF">NDU88_000544</name>
</gene>
<keyword evidence="2" id="KW-1185">Reference proteome</keyword>
<dbReference type="AlphaFoldDB" id="A0AAV7KN33"/>
<evidence type="ECO:0000313" key="2">
    <source>
        <dbReference type="Proteomes" id="UP001066276"/>
    </source>
</evidence>
<accession>A0AAV7KN33</accession>
<proteinExistence type="predicted"/>
<sequence>MAEDGGGVLVQREAHRTQWANKGLGGSNPKLNYPWLMDLLCTFWVPAAMLKLLMSAQWVAHLTLRVLGGLPEVSLLGQVERFQISHLWRMYPPMLNIHRALRSKIKRAEDLLMALERAVILDPEQAGVLSEAT</sequence>
<name>A0AAV7KN33_PLEWA</name>
<dbReference type="Proteomes" id="UP001066276">
    <property type="component" value="Chromosome 12"/>
</dbReference>
<dbReference type="EMBL" id="JANPWB010000016">
    <property type="protein sequence ID" value="KAJ1080325.1"/>
    <property type="molecule type" value="Genomic_DNA"/>
</dbReference>
<evidence type="ECO:0000313" key="1">
    <source>
        <dbReference type="EMBL" id="KAJ1080325.1"/>
    </source>
</evidence>